<feature type="compositionally biased region" description="Basic and acidic residues" evidence="1">
    <location>
        <begin position="204"/>
        <end position="217"/>
    </location>
</feature>
<gene>
    <name evidence="2" type="ORF">VKT23_016197</name>
</gene>
<dbReference type="Proteomes" id="UP001498398">
    <property type="component" value="Unassembled WGS sequence"/>
</dbReference>
<protein>
    <recommendedName>
        <fullName evidence="4">C2H2-type domain-containing protein</fullName>
    </recommendedName>
</protein>
<accession>A0ABR1IVM6</accession>
<feature type="compositionally biased region" description="Polar residues" evidence="1">
    <location>
        <begin position="256"/>
        <end position="274"/>
    </location>
</feature>
<evidence type="ECO:0000256" key="1">
    <source>
        <dbReference type="SAM" id="MobiDB-lite"/>
    </source>
</evidence>
<dbReference type="EMBL" id="JBANRG010000059">
    <property type="protein sequence ID" value="KAK7442227.1"/>
    <property type="molecule type" value="Genomic_DNA"/>
</dbReference>
<evidence type="ECO:0008006" key="4">
    <source>
        <dbReference type="Google" id="ProtNLM"/>
    </source>
</evidence>
<name>A0ABR1IVM6_9AGAR</name>
<feature type="compositionally biased region" description="Acidic residues" evidence="1">
    <location>
        <begin position="71"/>
        <end position="90"/>
    </location>
</feature>
<feature type="region of interest" description="Disordered" evidence="1">
    <location>
        <begin position="173"/>
        <end position="274"/>
    </location>
</feature>
<organism evidence="2 3">
    <name type="scientific">Marasmiellus scandens</name>
    <dbReference type="NCBI Taxonomy" id="2682957"/>
    <lineage>
        <taxon>Eukaryota</taxon>
        <taxon>Fungi</taxon>
        <taxon>Dikarya</taxon>
        <taxon>Basidiomycota</taxon>
        <taxon>Agaricomycotina</taxon>
        <taxon>Agaricomycetes</taxon>
        <taxon>Agaricomycetidae</taxon>
        <taxon>Agaricales</taxon>
        <taxon>Marasmiineae</taxon>
        <taxon>Omphalotaceae</taxon>
        <taxon>Marasmiellus</taxon>
    </lineage>
</organism>
<sequence length="397" mass="44555">MDYQRDRNLSYIAFIERINGPTCAERDREFSLLLRETCTLWDDADTTVPISPGRANNAIPSPFTSSTSSFSDDEPEPNPENDSDSDDPDPAEQFLKGVQEHHVVVNGKSYCQEALPLQMNQEPVILPSFTAPQPTPVQHFDGQFSFNSSPDIFTNPFAKPALNLDGVAPVAPPSSLPAPMSPTSRYLPEPPISPRTKRPQTAANRDEEAHSTEDEYRPSPSPPPQPYKRRRATPSNPSKSRSAPKNAKARNRNLTRRQNGQSPQQPSRNLQSTNPWIERLYANDPEAVSWLESCNFVCTECGWVQHSRRMPDFSRHVITHRRPPAGDTSCGWWCKGVLVEQRHLYPQIPEDAPVYEFRGRKRVGGCLKTFSRRDALSRHLDNVNVGCVGKACAVDQE</sequence>
<proteinExistence type="predicted"/>
<evidence type="ECO:0000313" key="2">
    <source>
        <dbReference type="EMBL" id="KAK7442227.1"/>
    </source>
</evidence>
<feature type="compositionally biased region" description="Polar residues" evidence="1">
    <location>
        <begin position="233"/>
        <end position="243"/>
    </location>
</feature>
<evidence type="ECO:0000313" key="3">
    <source>
        <dbReference type="Proteomes" id="UP001498398"/>
    </source>
</evidence>
<feature type="region of interest" description="Disordered" evidence="1">
    <location>
        <begin position="47"/>
        <end position="92"/>
    </location>
</feature>
<reference evidence="2 3" key="1">
    <citation type="submission" date="2024-01" db="EMBL/GenBank/DDBJ databases">
        <title>A draft genome for the cacao thread blight pathogen Marasmiellus scandens.</title>
        <authorList>
            <person name="Baruah I.K."/>
            <person name="Leung J."/>
            <person name="Bukari Y."/>
            <person name="Amoako-Attah I."/>
            <person name="Meinhardt L.W."/>
            <person name="Bailey B.A."/>
            <person name="Cohen S.P."/>
        </authorList>
    </citation>
    <scope>NUCLEOTIDE SEQUENCE [LARGE SCALE GENOMIC DNA]</scope>
    <source>
        <strain evidence="2 3">GH-19</strain>
    </source>
</reference>
<feature type="compositionally biased region" description="Low complexity" evidence="1">
    <location>
        <begin position="60"/>
        <end position="70"/>
    </location>
</feature>
<keyword evidence="3" id="KW-1185">Reference proteome</keyword>
<comment type="caution">
    <text evidence="2">The sequence shown here is derived from an EMBL/GenBank/DDBJ whole genome shotgun (WGS) entry which is preliminary data.</text>
</comment>